<keyword evidence="1" id="KW-1133">Transmembrane helix</keyword>
<feature type="transmembrane region" description="Helical" evidence="1">
    <location>
        <begin position="16"/>
        <end position="35"/>
    </location>
</feature>
<dbReference type="AlphaFoldDB" id="A0A6J7DQ64"/>
<name>A0A6J7DQ64_9ZZZZ</name>
<evidence type="ECO:0000313" key="2">
    <source>
        <dbReference type="EMBL" id="CAB4872781.1"/>
    </source>
</evidence>
<sequence>MTNRAAETLRELPMPAVAYGLVTFGILSIFLYLALRLDRD</sequence>
<protein>
    <submittedName>
        <fullName evidence="2">Unannotated protein</fullName>
    </submittedName>
</protein>
<organism evidence="2">
    <name type="scientific">freshwater metagenome</name>
    <dbReference type="NCBI Taxonomy" id="449393"/>
    <lineage>
        <taxon>unclassified sequences</taxon>
        <taxon>metagenomes</taxon>
        <taxon>ecological metagenomes</taxon>
    </lineage>
</organism>
<accession>A0A6J7DQ64</accession>
<keyword evidence="1" id="KW-0812">Transmembrane</keyword>
<gene>
    <name evidence="2" type="ORF">UFOPK3342_01079</name>
</gene>
<dbReference type="EMBL" id="CAFBLH010000035">
    <property type="protein sequence ID" value="CAB4872781.1"/>
    <property type="molecule type" value="Genomic_DNA"/>
</dbReference>
<keyword evidence="1" id="KW-0472">Membrane</keyword>
<reference evidence="2" key="1">
    <citation type="submission" date="2020-05" db="EMBL/GenBank/DDBJ databases">
        <authorList>
            <person name="Chiriac C."/>
            <person name="Salcher M."/>
            <person name="Ghai R."/>
            <person name="Kavagutti S V."/>
        </authorList>
    </citation>
    <scope>NUCLEOTIDE SEQUENCE</scope>
</reference>
<evidence type="ECO:0000256" key="1">
    <source>
        <dbReference type="SAM" id="Phobius"/>
    </source>
</evidence>
<proteinExistence type="predicted"/>